<feature type="transmembrane region" description="Helical" evidence="1">
    <location>
        <begin position="21"/>
        <end position="51"/>
    </location>
</feature>
<sequence>MLEPSDELRRRSRRAYRIFQRVRRFLGTTFLGGLVVILPLTLFFFLVRLLVRFMTGLVAPVRVLLPLSEELPGWFLDFVALSTVVLFFFLIGLIARTSSGNRLFAQVEQQWLVHLPFYNVLRETVRQFFGRKKVPFSQVVLVDAFGNGTLMTGFVTDDEIGNGYITVFVPTGPNPTNGFVFHVPEKEVRYIDARPEDAMRSIISVGAGSSSLFNLPKPATGPEAEPRQS</sequence>
<keyword evidence="1" id="KW-1133">Transmembrane helix</keyword>
<feature type="transmembrane region" description="Helical" evidence="1">
    <location>
        <begin position="71"/>
        <end position="95"/>
    </location>
</feature>
<dbReference type="PANTHER" id="PTHR31876">
    <property type="entry name" value="COV-LIKE PROTEIN 1"/>
    <property type="match status" value="1"/>
</dbReference>
<dbReference type="RefSeq" id="WP_147166334.1">
    <property type="nucleotide sequence ID" value="NZ_VOOR01000007.1"/>
</dbReference>
<protein>
    <submittedName>
        <fullName evidence="2">DUF502 domain-containing protein</fullName>
    </submittedName>
</protein>
<evidence type="ECO:0000313" key="2">
    <source>
        <dbReference type="EMBL" id="TXB66545.1"/>
    </source>
</evidence>
<dbReference type="Proteomes" id="UP000321580">
    <property type="component" value="Unassembled WGS sequence"/>
</dbReference>
<dbReference type="OrthoDB" id="6399850at2"/>
<evidence type="ECO:0000313" key="3">
    <source>
        <dbReference type="Proteomes" id="UP000321580"/>
    </source>
</evidence>
<dbReference type="AlphaFoldDB" id="A0A5C6RX30"/>
<name>A0A5C6RX30_9BACT</name>
<dbReference type="EMBL" id="VOOR01000007">
    <property type="protein sequence ID" value="TXB66545.1"/>
    <property type="molecule type" value="Genomic_DNA"/>
</dbReference>
<keyword evidence="1" id="KW-0472">Membrane</keyword>
<dbReference type="PANTHER" id="PTHR31876:SF26">
    <property type="entry name" value="PROTEIN LIKE COV 2"/>
    <property type="match status" value="1"/>
</dbReference>
<keyword evidence="3" id="KW-1185">Reference proteome</keyword>
<accession>A0A5C6RX30</accession>
<evidence type="ECO:0000256" key="1">
    <source>
        <dbReference type="SAM" id="Phobius"/>
    </source>
</evidence>
<proteinExistence type="predicted"/>
<keyword evidence="1" id="KW-0812">Transmembrane</keyword>
<comment type="caution">
    <text evidence="2">The sequence shown here is derived from an EMBL/GenBank/DDBJ whole genome shotgun (WGS) entry which is preliminary data.</text>
</comment>
<reference evidence="2 3" key="1">
    <citation type="submission" date="2019-08" db="EMBL/GenBank/DDBJ databases">
        <title>Genome of Phaeodactylibacter luteus.</title>
        <authorList>
            <person name="Bowman J.P."/>
        </authorList>
    </citation>
    <scope>NUCLEOTIDE SEQUENCE [LARGE SCALE GENOMIC DNA]</scope>
    <source>
        <strain evidence="2 3">KCTC 42180</strain>
    </source>
</reference>
<dbReference type="InterPro" id="IPR007462">
    <property type="entry name" value="COV1-like"/>
</dbReference>
<dbReference type="Pfam" id="PF04367">
    <property type="entry name" value="DUF502"/>
    <property type="match status" value="1"/>
</dbReference>
<gene>
    <name evidence="2" type="ORF">FRY97_04985</name>
</gene>
<organism evidence="2 3">
    <name type="scientific">Phaeodactylibacter luteus</name>
    <dbReference type="NCBI Taxonomy" id="1564516"/>
    <lineage>
        <taxon>Bacteria</taxon>
        <taxon>Pseudomonadati</taxon>
        <taxon>Bacteroidota</taxon>
        <taxon>Saprospiria</taxon>
        <taxon>Saprospirales</taxon>
        <taxon>Haliscomenobacteraceae</taxon>
        <taxon>Phaeodactylibacter</taxon>
    </lineage>
</organism>